<gene>
    <name evidence="2" type="ORF">MHUMG1_01202</name>
</gene>
<keyword evidence="3" id="KW-1185">Reference proteome</keyword>
<evidence type="ECO:0000313" key="3">
    <source>
        <dbReference type="Proteomes" id="UP000764110"/>
    </source>
</evidence>
<sequence>MFFGLPDDLVQAMQEIWVHWVKPPTCEVKHNPPAMSCQLRSCKHLKKRYIDDVPSHNKHPSRSIMSSECNACTSVQFSGNVKKRLIVCCDGTFNSADTGTDDYSSNVARLCRVISNFGISKTGERIPQVVYYQSGVGTGSLTYVDKARQGAFGGSLAENVCEAYNYLSNNWGPGDEIFIFGFSRGAYTARSLAGVICQVGLLTPLLMDNFFEIYSAYKNRGNQAFDETTWANQPLVPGELGTLPPQDGVPPPSYGTRLQHLRKVAHLHVNIKVVGVWDTVGSVGGPNWFAQAGEDTTFLSTKLSPKIENAFHALALDESRGNFPPTLWHIDSTCMQEDGKTPKVNLKQCWFPGYHSDVGGHGQGSVDTNSVDEIAFSWMCDQLFGLLQLSGTALQKYILLRIGTSGIDTKNKSIRNLSADWRAIAWSNGELADTNSFTSLWWLSSLVATAKPAYHRIPGETKAYEKIGSKKKSIPWRQFNEEVHPSVIHRVKNRKGYMPGPFAKGWKYVESTNGARAYWVKGSGEGAIVLNEYLIPKLGEFDQSVGHDHWQSSLERTFAPKDVVDKQDAVQR</sequence>
<dbReference type="InterPro" id="IPR018712">
    <property type="entry name" value="Tle1-like_cat"/>
</dbReference>
<evidence type="ECO:0000259" key="1">
    <source>
        <dbReference type="Pfam" id="PF09994"/>
    </source>
</evidence>
<dbReference type="AlphaFoldDB" id="A0A9P8MEN8"/>
<dbReference type="SUPFAM" id="SSF53474">
    <property type="entry name" value="alpha/beta-Hydrolases"/>
    <property type="match status" value="1"/>
</dbReference>
<dbReference type="Pfam" id="PF09994">
    <property type="entry name" value="T6SS_Tle1-like_cat"/>
    <property type="match status" value="1"/>
</dbReference>
<dbReference type="PANTHER" id="PTHR33840">
    <property type="match status" value="1"/>
</dbReference>
<proteinExistence type="predicted"/>
<comment type="caution">
    <text evidence="2">The sequence shown here is derived from an EMBL/GenBank/DDBJ whole genome shotgun (WGS) entry which is preliminary data.</text>
</comment>
<name>A0A9P8MEN8_9HYPO</name>
<dbReference type="EMBL" id="JACEFI010000002">
    <property type="protein sequence ID" value="KAH0600206.1"/>
    <property type="molecule type" value="Genomic_DNA"/>
</dbReference>
<organism evidence="2 3">
    <name type="scientific">Metarhizium humberi</name>
    <dbReference type="NCBI Taxonomy" id="2596975"/>
    <lineage>
        <taxon>Eukaryota</taxon>
        <taxon>Fungi</taxon>
        <taxon>Dikarya</taxon>
        <taxon>Ascomycota</taxon>
        <taxon>Pezizomycotina</taxon>
        <taxon>Sordariomycetes</taxon>
        <taxon>Hypocreomycetidae</taxon>
        <taxon>Hypocreales</taxon>
        <taxon>Clavicipitaceae</taxon>
        <taxon>Metarhizium</taxon>
    </lineage>
</organism>
<protein>
    <recommendedName>
        <fullName evidence="1">T6SS Phospholipase effector Tle1-like catalytic domain-containing protein</fullName>
    </recommendedName>
</protein>
<evidence type="ECO:0000313" key="2">
    <source>
        <dbReference type="EMBL" id="KAH0600206.1"/>
    </source>
</evidence>
<feature type="domain" description="T6SS Phospholipase effector Tle1-like catalytic" evidence="1">
    <location>
        <begin position="83"/>
        <end position="382"/>
    </location>
</feature>
<dbReference type="Proteomes" id="UP000764110">
    <property type="component" value="Unassembled WGS sequence"/>
</dbReference>
<dbReference type="PANTHER" id="PTHR33840:SF16">
    <property type="entry name" value="DUF2235 DOMAIN-CONTAINING PROTEIN"/>
    <property type="match status" value="1"/>
</dbReference>
<reference evidence="2 3" key="1">
    <citation type="submission" date="2020-07" db="EMBL/GenBank/DDBJ databases">
        <title>Metarhizium humberi genome.</title>
        <authorList>
            <person name="Lysoe E."/>
        </authorList>
    </citation>
    <scope>NUCLEOTIDE SEQUENCE [LARGE SCALE GENOMIC DNA]</scope>
    <source>
        <strain evidence="2 3">ESALQ1638</strain>
    </source>
</reference>
<accession>A0A9P8MEN8</accession>
<dbReference type="InterPro" id="IPR029058">
    <property type="entry name" value="AB_hydrolase_fold"/>
</dbReference>